<evidence type="ECO:0000259" key="8">
    <source>
        <dbReference type="Pfam" id="PF01432"/>
    </source>
</evidence>
<dbReference type="Gene3D" id="1.10.1370.40">
    <property type="match status" value="1"/>
</dbReference>
<dbReference type="Pfam" id="PF01432">
    <property type="entry name" value="Peptidase_M3"/>
    <property type="match status" value="1"/>
</dbReference>
<dbReference type="CDD" id="cd06455">
    <property type="entry name" value="M3A_TOP"/>
    <property type="match status" value="1"/>
</dbReference>
<keyword evidence="4 7" id="KW-0378">Hydrolase</keyword>
<sequence>MHITKTPTADDLRPFATARLDEARARLADLKALAPDAAGLEVCAAYDAIGRALNGLGGWLGIFANAHPDEATRTVAEELEQELSAFGTELSLDRDVFAALERVDVNSLADEQARRLIEHGLRDYRRSGIDKDDATRARIVALKKELVEIGQQFDRNIMTGGKSFKIAEGAAGLDGLPADFVANHPPAEDGSVTLSTDPNDRVPFMTYATRGDLRQAYSLACNTRAYPENLPVLKQIMTLRHELANALGFASWADYVTEDKMSKSGANAREFVDRVMALAKDRAAAEYDELLEYKRREDPSATDVRDWEKAYLSEKVKADRYSFDSLAVRPYFAYAKVRDGVIATSEVLFGVRFERNDEIATWHPSVEVYDVRSKDGGEHLARLFLDMHPRDGKFKHAAMFSTDSGLLGGDSKDEVLPQGALMCNFPEPKGTDPGLMLHDEVTTFFHEIGHLLHHLFSARSRYVEFSGISTEWDFVEVPSQLYEEWAWDTGVLQRFATHHQTGEPIPEPLIDAMRRAEEYGKGLTVIQQMYFATMSLEYYMDDPAKIDPVERMIALREEHLPFPHEEGTFFLCGFGHLHGYSAMYYTYMWSLVIAKDILSAFSGDLMNPAVAQRYYDEVLSRGGTKDAADLVANFLGREQSFEAFAGWLQR</sequence>
<dbReference type="GO" id="GO:0006518">
    <property type="term" value="P:peptide metabolic process"/>
    <property type="evidence" value="ECO:0007669"/>
    <property type="project" value="TreeGrafter"/>
</dbReference>
<name>A0A518CWU4_9BACT</name>
<dbReference type="GO" id="GO:0046872">
    <property type="term" value="F:metal ion binding"/>
    <property type="evidence" value="ECO:0007669"/>
    <property type="project" value="UniProtKB-UniRule"/>
</dbReference>
<keyword evidence="2 7" id="KW-0645">Protease</keyword>
<dbReference type="InterPro" id="IPR001567">
    <property type="entry name" value="Pept_M3A_M3B_dom"/>
</dbReference>
<dbReference type="Gene3D" id="3.40.390.10">
    <property type="entry name" value="Collagenase (Catalytic Domain)"/>
    <property type="match status" value="1"/>
</dbReference>
<dbReference type="InterPro" id="IPR024079">
    <property type="entry name" value="MetalloPept_cat_dom_sf"/>
</dbReference>
<dbReference type="GO" id="GO:0006508">
    <property type="term" value="P:proteolysis"/>
    <property type="evidence" value="ECO:0007669"/>
    <property type="project" value="UniProtKB-KW"/>
</dbReference>
<keyword evidence="3 7" id="KW-0479">Metal-binding</keyword>
<comment type="similarity">
    <text evidence="1 7">Belongs to the peptidase M3 family.</text>
</comment>
<keyword evidence="5 7" id="KW-0862">Zinc</keyword>
<dbReference type="RefSeq" id="WP_145183840.1">
    <property type="nucleotide sequence ID" value="NZ_CP036290.1"/>
</dbReference>
<protein>
    <submittedName>
        <fullName evidence="9">Oligopeptidase A</fullName>
        <ecNumber evidence="9">3.4.24.70</ecNumber>
    </submittedName>
</protein>
<dbReference type="InterPro" id="IPR024077">
    <property type="entry name" value="Neurolysin/TOP_dom2"/>
</dbReference>
<evidence type="ECO:0000256" key="1">
    <source>
        <dbReference type="ARBA" id="ARBA00006040"/>
    </source>
</evidence>
<dbReference type="PANTHER" id="PTHR11804">
    <property type="entry name" value="PROTEASE M3 THIMET OLIGOPEPTIDASE-RELATED"/>
    <property type="match status" value="1"/>
</dbReference>
<dbReference type="AlphaFoldDB" id="A0A518CWU4"/>
<gene>
    <name evidence="9" type="primary">prlC</name>
    <name evidence="9" type="ORF">Pla163_07900</name>
</gene>
<evidence type="ECO:0000256" key="4">
    <source>
        <dbReference type="ARBA" id="ARBA00022801"/>
    </source>
</evidence>
<organism evidence="9 10">
    <name type="scientific">Rohdeia mirabilis</name>
    <dbReference type="NCBI Taxonomy" id="2528008"/>
    <lineage>
        <taxon>Bacteria</taxon>
        <taxon>Pseudomonadati</taxon>
        <taxon>Planctomycetota</taxon>
        <taxon>Planctomycetia</taxon>
        <taxon>Planctomycetia incertae sedis</taxon>
        <taxon>Rohdeia</taxon>
    </lineage>
</organism>
<feature type="domain" description="Peptidase M3A/M3B catalytic" evidence="8">
    <location>
        <begin position="205"/>
        <end position="644"/>
    </location>
</feature>
<dbReference type="PANTHER" id="PTHR11804:SF84">
    <property type="entry name" value="SACCHAROLYSIN"/>
    <property type="match status" value="1"/>
</dbReference>
<accession>A0A518CWU4</accession>
<evidence type="ECO:0000256" key="2">
    <source>
        <dbReference type="ARBA" id="ARBA00022670"/>
    </source>
</evidence>
<dbReference type="EC" id="3.4.24.70" evidence="9"/>
<evidence type="ECO:0000256" key="7">
    <source>
        <dbReference type="RuleBase" id="RU003435"/>
    </source>
</evidence>
<reference evidence="9 10" key="1">
    <citation type="submission" date="2019-02" db="EMBL/GenBank/DDBJ databases">
        <title>Deep-cultivation of Planctomycetes and their phenomic and genomic characterization uncovers novel biology.</title>
        <authorList>
            <person name="Wiegand S."/>
            <person name="Jogler M."/>
            <person name="Boedeker C."/>
            <person name="Pinto D."/>
            <person name="Vollmers J."/>
            <person name="Rivas-Marin E."/>
            <person name="Kohn T."/>
            <person name="Peeters S.H."/>
            <person name="Heuer A."/>
            <person name="Rast P."/>
            <person name="Oberbeckmann S."/>
            <person name="Bunk B."/>
            <person name="Jeske O."/>
            <person name="Meyerdierks A."/>
            <person name="Storesund J.E."/>
            <person name="Kallscheuer N."/>
            <person name="Luecker S."/>
            <person name="Lage O.M."/>
            <person name="Pohl T."/>
            <person name="Merkel B.J."/>
            <person name="Hornburger P."/>
            <person name="Mueller R.-W."/>
            <person name="Bruemmer F."/>
            <person name="Labrenz M."/>
            <person name="Spormann A.M."/>
            <person name="Op den Camp H."/>
            <person name="Overmann J."/>
            <person name="Amann R."/>
            <person name="Jetten M.S.M."/>
            <person name="Mascher T."/>
            <person name="Medema M.H."/>
            <person name="Devos D.P."/>
            <person name="Kaster A.-K."/>
            <person name="Ovreas L."/>
            <person name="Rohde M."/>
            <person name="Galperin M.Y."/>
            <person name="Jogler C."/>
        </authorList>
    </citation>
    <scope>NUCLEOTIDE SEQUENCE [LARGE SCALE GENOMIC DNA]</scope>
    <source>
        <strain evidence="9 10">Pla163</strain>
    </source>
</reference>
<evidence type="ECO:0000256" key="5">
    <source>
        <dbReference type="ARBA" id="ARBA00022833"/>
    </source>
</evidence>
<dbReference type="EMBL" id="CP036290">
    <property type="protein sequence ID" value="QDU83689.1"/>
    <property type="molecule type" value="Genomic_DNA"/>
</dbReference>
<comment type="cofactor">
    <cofactor evidence="7">
        <name>Zn(2+)</name>
        <dbReference type="ChEBI" id="CHEBI:29105"/>
    </cofactor>
    <text evidence="7">Binds 1 zinc ion.</text>
</comment>
<dbReference type="InterPro" id="IPR045090">
    <property type="entry name" value="Pept_M3A_M3B"/>
</dbReference>
<dbReference type="SUPFAM" id="SSF55486">
    <property type="entry name" value="Metalloproteases ('zincins'), catalytic domain"/>
    <property type="match status" value="1"/>
</dbReference>
<evidence type="ECO:0000313" key="10">
    <source>
        <dbReference type="Proteomes" id="UP000319342"/>
    </source>
</evidence>
<dbReference type="OrthoDB" id="9773538at2"/>
<dbReference type="GO" id="GO:0004222">
    <property type="term" value="F:metalloendopeptidase activity"/>
    <property type="evidence" value="ECO:0007669"/>
    <property type="project" value="UniProtKB-EC"/>
</dbReference>
<keyword evidence="10" id="KW-1185">Reference proteome</keyword>
<keyword evidence="6 7" id="KW-0482">Metalloprotease</keyword>
<proteinExistence type="inferred from homology"/>
<dbReference type="Proteomes" id="UP000319342">
    <property type="component" value="Chromosome"/>
</dbReference>
<evidence type="ECO:0000256" key="3">
    <source>
        <dbReference type="ARBA" id="ARBA00022723"/>
    </source>
</evidence>
<evidence type="ECO:0000256" key="6">
    <source>
        <dbReference type="ARBA" id="ARBA00023049"/>
    </source>
</evidence>
<dbReference type="Gene3D" id="1.10.1370.10">
    <property type="entry name" value="Neurolysin, domain 3"/>
    <property type="match status" value="1"/>
</dbReference>
<evidence type="ECO:0000313" key="9">
    <source>
        <dbReference type="EMBL" id="QDU83689.1"/>
    </source>
</evidence>